<reference evidence="1" key="1">
    <citation type="submission" date="2015-08" db="EMBL/GenBank/DDBJ databases">
        <title>Draft genome sequence of Komagataeibacter europaeus CECT 8546 a cellulose producer strain from vinegar produced by the traditional method.</title>
        <authorList>
            <person name="Poehlein A."/>
            <person name="Valera M.J."/>
            <person name="Haack F.S."/>
            <person name="Mas A."/>
            <person name="Daniel R."/>
            <person name="Streit W.R."/>
            <person name="Mateo E."/>
        </authorList>
    </citation>
    <scope>NUCLEOTIDE SEQUENCE [LARGE SCALE GENOMIC DNA]</scope>
    <source>
        <strain evidence="1">CECT 8546</strain>
    </source>
</reference>
<dbReference type="EMBL" id="LHUQ01000002">
    <property type="protein sequence ID" value="KON65754.1"/>
    <property type="molecule type" value="Genomic_DNA"/>
</dbReference>
<name>A0A0M0EKH5_KOMEU</name>
<keyword evidence="2" id="KW-1185">Reference proteome</keyword>
<protein>
    <submittedName>
        <fullName evidence="1">Uncharacterized protein</fullName>
    </submittedName>
</protein>
<sequence length="55" mass="5903">MPWPVVFFRAGHECSVMVMPFFAEDDPETGRQADCGIMPIISPSVGSGTGGRVMT</sequence>
<evidence type="ECO:0000313" key="2">
    <source>
        <dbReference type="Proteomes" id="UP000037566"/>
    </source>
</evidence>
<dbReference type="AlphaFoldDB" id="A0A0M0EKH5"/>
<accession>A0A0M0EKH5</accession>
<organism evidence="1 2">
    <name type="scientific">Komagataeibacter europaeus</name>
    <name type="common">Gluconacetobacter europaeus</name>
    <dbReference type="NCBI Taxonomy" id="33995"/>
    <lineage>
        <taxon>Bacteria</taxon>
        <taxon>Pseudomonadati</taxon>
        <taxon>Pseudomonadota</taxon>
        <taxon>Alphaproteobacteria</taxon>
        <taxon>Acetobacterales</taxon>
        <taxon>Acetobacteraceae</taxon>
        <taxon>Komagataeibacter</taxon>
    </lineage>
</organism>
<evidence type="ECO:0000313" key="1">
    <source>
        <dbReference type="EMBL" id="KON65754.1"/>
    </source>
</evidence>
<proteinExistence type="predicted"/>
<comment type="caution">
    <text evidence="1">The sequence shown here is derived from an EMBL/GenBank/DDBJ whole genome shotgun (WGS) entry which is preliminary data.</text>
</comment>
<gene>
    <name evidence="1" type="ORF">KOEU_04410</name>
</gene>
<dbReference type="Proteomes" id="UP000037566">
    <property type="component" value="Unassembled WGS sequence"/>
</dbReference>